<gene>
    <name evidence="1" type="ORF">EGI31_21910</name>
</gene>
<accession>A0AAE3H7T8</accession>
<evidence type="ECO:0008006" key="3">
    <source>
        <dbReference type="Google" id="ProtNLM"/>
    </source>
</evidence>
<comment type="caution">
    <text evidence="1">The sequence shown here is derived from an EMBL/GenBank/DDBJ whole genome shotgun (WGS) entry which is preliminary data.</text>
</comment>
<proteinExistence type="predicted"/>
<name>A0AAE3H7T8_9BACT</name>
<organism evidence="1 2">
    <name type="scientific">Lacihabitans soyangensis</name>
    <dbReference type="NCBI Taxonomy" id="869394"/>
    <lineage>
        <taxon>Bacteria</taxon>
        <taxon>Pseudomonadati</taxon>
        <taxon>Bacteroidota</taxon>
        <taxon>Cytophagia</taxon>
        <taxon>Cytophagales</taxon>
        <taxon>Leadbetterellaceae</taxon>
        <taxon>Lacihabitans</taxon>
    </lineage>
</organism>
<dbReference type="RefSeq" id="WP_255039316.1">
    <property type="nucleotide sequence ID" value="NZ_RJUF01000185.1"/>
</dbReference>
<dbReference type="AlphaFoldDB" id="A0AAE3H7T8"/>
<reference evidence="1 2" key="1">
    <citation type="submission" date="2018-11" db="EMBL/GenBank/DDBJ databases">
        <title>Novel bacteria species description.</title>
        <authorList>
            <person name="Han J.-H."/>
        </authorList>
    </citation>
    <scope>NUCLEOTIDE SEQUENCE [LARGE SCALE GENOMIC DNA]</scope>
    <source>
        <strain evidence="1 2">KCTC23259</strain>
    </source>
</reference>
<dbReference type="Pfam" id="PF13376">
    <property type="entry name" value="OmdA"/>
    <property type="match status" value="1"/>
</dbReference>
<evidence type="ECO:0000313" key="2">
    <source>
        <dbReference type="Proteomes" id="UP001204144"/>
    </source>
</evidence>
<protein>
    <recommendedName>
        <fullName evidence="3">Bacteriocin-protection protein, YdeI/OmpD-associated family</fullName>
    </recommendedName>
</protein>
<dbReference type="EMBL" id="RJUF01000185">
    <property type="protein sequence ID" value="MCP9765601.1"/>
    <property type="molecule type" value="Genomic_DNA"/>
</dbReference>
<dbReference type="Proteomes" id="UP001204144">
    <property type="component" value="Unassembled WGS sequence"/>
</dbReference>
<sequence>MNKEEIEHFYPETKQHWREWLANNHLHKNAVWLIHFKKNSGKPSVAWTDAVDEALCFGWIDSKAVTIDTDSYKQFYTKRKPKSTWSQVNKDKVERLIADGKMKEAGLKCIEIAKQNGSWTILDCIDALEIPKELELAFASNDGSKEKFEALSKSKRKLMLYNLMVAKTEVTKSKRIAEILELIK</sequence>
<keyword evidence="2" id="KW-1185">Reference proteome</keyword>
<evidence type="ECO:0000313" key="1">
    <source>
        <dbReference type="EMBL" id="MCP9765601.1"/>
    </source>
</evidence>